<evidence type="ECO:0000313" key="1">
    <source>
        <dbReference type="EMBL" id="KHG23878.1"/>
    </source>
</evidence>
<keyword evidence="2" id="KW-1185">Reference proteome</keyword>
<reference evidence="2" key="1">
    <citation type="submission" date="2014-09" db="EMBL/GenBank/DDBJ databases">
        <authorList>
            <person name="Mudge J."/>
            <person name="Ramaraj T."/>
            <person name="Lindquist I.E."/>
            <person name="Bharti A.K."/>
            <person name="Sundararajan A."/>
            <person name="Cameron C.T."/>
            <person name="Woodward J.E."/>
            <person name="May G.D."/>
            <person name="Brubaker C."/>
            <person name="Broadhvest J."/>
            <person name="Wilkins T.A."/>
        </authorList>
    </citation>
    <scope>NUCLEOTIDE SEQUENCE</scope>
    <source>
        <strain evidence="2">cv. AKA8401</strain>
    </source>
</reference>
<dbReference type="AlphaFoldDB" id="A0A0B0PAU0"/>
<protein>
    <submittedName>
        <fullName evidence="1">Uncharacterized protein</fullName>
    </submittedName>
</protein>
<name>A0A0B0PAU0_GOSAR</name>
<accession>A0A0B0PAU0</accession>
<organism evidence="1 2">
    <name type="scientific">Gossypium arboreum</name>
    <name type="common">Tree cotton</name>
    <name type="synonym">Gossypium nanking</name>
    <dbReference type="NCBI Taxonomy" id="29729"/>
    <lineage>
        <taxon>Eukaryota</taxon>
        <taxon>Viridiplantae</taxon>
        <taxon>Streptophyta</taxon>
        <taxon>Embryophyta</taxon>
        <taxon>Tracheophyta</taxon>
        <taxon>Spermatophyta</taxon>
        <taxon>Magnoliopsida</taxon>
        <taxon>eudicotyledons</taxon>
        <taxon>Gunneridae</taxon>
        <taxon>Pentapetalae</taxon>
        <taxon>rosids</taxon>
        <taxon>malvids</taxon>
        <taxon>Malvales</taxon>
        <taxon>Malvaceae</taxon>
        <taxon>Malvoideae</taxon>
        <taxon>Gossypium</taxon>
    </lineage>
</organism>
<sequence>MIRHSNGLLMHVYIHPR</sequence>
<dbReference type="Proteomes" id="UP000032142">
    <property type="component" value="Unassembled WGS sequence"/>
</dbReference>
<gene>
    <name evidence="1" type="ORF">F383_07310</name>
</gene>
<dbReference type="EMBL" id="KN426647">
    <property type="protein sequence ID" value="KHG23878.1"/>
    <property type="molecule type" value="Genomic_DNA"/>
</dbReference>
<evidence type="ECO:0000313" key="2">
    <source>
        <dbReference type="Proteomes" id="UP000032142"/>
    </source>
</evidence>
<proteinExistence type="predicted"/>